<evidence type="ECO:0000313" key="2">
    <source>
        <dbReference type="Proteomes" id="UP000054324"/>
    </source>
</evidence>
<dbReference type="KEGG" id="ovi:T265_04611"/>
<proteinExistence type="predicted"/>
<organism evidence="1 2">
    <name type="scientific">Opisthorchis viverrini</name>
    <name type="common">Southeast Asian liver fluke</name>
    <dbReference type="NCBI Taxonomy" id="6198"/>
    <lineage>
        <taxon>Eukaryota</taxon>
        <taxon>Metazoa</taxon>
        <taxon>Spiralia</taxon>
        <taxon>Lophotrochozoa</taxon>
        <taxon>Platyhelminthes</taxon>
        <taxon>Trematoda</taxon>
        <taxon>Digenea</taxon>
        <taxon>Opisthorchiida</taxon>
        <taxon>Opisthorchiata</taxon>
        <taxon>Opisthorchiidae</taxon>
        <taxon>Opisthorchis</taxon>
    </lineage>
</organism>
<protein>
    <submittedName>
        <fullName evidence="1">Uncharacterized protein</fullName>
    </submittedName>
</protein>
<dbReference type="Proteomes" id="UP000054324">
    <property type="component" value="Unassembled WGS sequence"/>
</dbReference>
<dbReference type="GeneID" id="20318793"/>
<reference evidence="1 2" key="1">
    <citation type="submission" date="2013-11" db="EMBL/GenBank/DDBJ databases">
        <title>Opisthorchis viverrini - life in the bile duct.</title>
        <authorList>
            <person name="Young N.D."/>
            <person name="Nagarajan N."/>
            <person name="Lin S.J."/>
            <person name="Korhonen P.K."/>
            <person name="Jex A.R."/>
            <person name="Hall R.S."/>
            <person name="Safavi-Hemami H."/>
            <person name="Kaewkong W."/>
            <person name="Bertrand D."/>
            <person name="Gao S."/>
            <person name="Seet Q."/>
            <person name="Wongkham S."/>
            <person name="Teh B.T."/>
            <person name="Wongkham C."/>
            <person name="Intapan P.M."/>
            <person name="Maleewong W."/>
            <person name="Yang X."/>
            <person name="Hu M."/>
            <person name="Wang Z."/>
            <person name="Hofmann A."/>
            <person name="Sternberg P.W."/>
            <person name="Tan P."/>
            <person name="Wang J."/>
            <person name="Gasser R.B."/>
        </authorList>
    </citation>
    <scope>NUCLEOTIDE SEQUENCE [LARGE SCALE GENOMIC DNA]</scope>
</reference>
<dbReference type="AlphaFoldDB" id="A0A075AGA7"/>
<gene>
    <name evidence="1" type="ORF">T265_04611</name>
</gene>
<dbReference type="RefSeq" id="XP_009167657.1">
    <property type="nucleotide sequence ID" value="XM_009169393.1"/>
</dbReference>
<name>A0A075AGA7_OPIVI</name>
<accession>A0A075AGA7</accession>
<sequence>MWNSASEKVGCLVRKIWPGLQALSIKQTTHKVAENSSTAYGRFHPSWDSSSRCSSRVSVNPMFYSNPNWTVFQKYTHLQITFYVFTKETTHKVAENILRFLEYRAK</sequence>
<keyword evidence="2" id="KW-1185">Reference proteome</keyword>
<evidence type="ECO:0000313" key="1">
    <source>
        <dbReference type="EMBL" id="KER28564.1"/>
    </source>
</evidence>
<dbReference type="OrthoDB" id="10066259at2759"/>
<dbReference type="CTD" id="20318793"/>
<dbReference type="EMBL" id="KL596696">
    <property type="protein sequence ID" value="KER28564.1"/>
    <property type="molecule type" value="Genomic_DNA"/>
</dbReference>